<feature type="domain" description="ABM" evidence="1">
    <location>
        <begin position="1"/>
        <end position="61"/>
    </location>
</feature>
<organism evidence="2">
    <name type="scientific">Streptantibioticus silvisoli</name>
    <dbReference type="NCBI Taxonomy" id="2705255"/>
    <lineage>
        <taxon>Bacteria</taxon>
        <taxon>Bacillati</taxon>
        <taxon>Actinomycetota</taxon>
        <taxon>Actinomycetes</taxon>
        <taxon>Kitasatosporales</taxon>
        <taxon>Streptomycetaceae</taxon>
        <taxon>Streptantibioticus</taxon>
    </lineage>
</organism>
<dbReference type="Gene3D" id="3.30.70.100">
    <property type="match status" value="1"/>
</dbReference>
<comment type="caution">
    <text evidence="2">The sequence shown here is derived from an EMBL/GenBank/DDBJ whole genome shotgun (WGS) entry which is preliminary data.</text>
</comment>
<accession>A0AA90HAL7</accession>
<dbReference type="EMBL" id="JABXJJ020000043">
    <property type="protein sequence ID" value="MDI5973294.1"/>
    <property type="molecule type" value="Genomic_DNA"/>
</dbReference>
<dbReference type="Pfam" id="PF03992">
    <property type="entry name" value="ABM"/>
    <property type="match status" value="1"/>
</dbReference>
<proteinExistence type="predicted"/>
<reference evidence="2" key="1">
    <citation type="submission" date="2023-05" db="EMBL/GenBank/DDBJ databases">
        <title>Streptantibioticus silvisoli sp. nov., acidotolerant actinomycetes 1 from pine litter.</title>
        <authorList>
            <person name="Swiecimska M."/>
            <person name="Golinska P."/>
            <person name="Sangal V."/>
            <person name="Wachnowicz B."/>
            <person name="Goodfellow M."/>
        </authorList>
    </citation>
    <scope>NUCLEOTIDE SEQUENCE</scope>
    <source>
        <strain evidence="2">SL13</strain>
    </source>
</reference>
<evidence type="ECO:0000313" key="2">
    <source>
        <dbReference type="EMBL" id="MDI5973294.1"/>
    </source>
</evidence>
<dbReference type="RefSeq" id="WP_271315249.1">
    <property type="nucleotide sequence ID" value="NZ_JABXJJ020000043.1"/>
</dbReference>
<gene>
    <name evidence="2" type="ORF">POF50_028785</name>
</gene>
<dbReference type="InterPro" id="IPR011008">
    <property type="entry name" value="Dimeric_a/b-barrel"/>
</dbReference>
<sequence length="95" mass="10691">MFARVQTFHQPAEKLDELATLVRDQLATAQPPGYQGFQYLIDRENGKALLISFWDTEENLRRLEADNASTREHVKSAAGVESPTAEVFEVTLQAL</sequence>
<name>A0AA90HAL7_9ACTN</name>
<dbReference type="InterPro" id="IPR007138">
    <property type="entry name" value="ABM_dom"/>
</dbReference>
<evidence type="ECO:0000259" key="1">
    <source>
        <dbReference type="Pfam" id="PF03992"/>
    </source>
</evidence>
<protein>
    <recommendedName>
        <fullName evidence="1">ABM domain-containing protein</fullName>
    </recommendedName>
</protein>
<dbReference type="AlphaFoldDB" id="A0AA90HAL7"/>
<dbReference type="SUPFAM" id="SSF54909">
    <property type="entry name" value="Dimeric alpha+beta barrel"/>
    <property type="match status" value="1"/>
</dbReference>